<feature type="chain" id="PRO_5024797368" description="FAD-binding PCMH-type domain-containing protein" evidence="6">
    <location>
        <begin position="24"/>
        <end position="498"/>
    </location>
</feature>
<protein>
    <recommendedName>
        <fullName evidence="7">FAD-binding PCMH-type domain-containing protein</fullName>
    </recommendedName>
</protein>
<name>A0A5N7AXR3_9EURO</name>
<dbReference type="PANTHER" id="PTHR42973">
    <property type="entry name" value="BINDING OXIDOREDUCTASE, PUTATIVE (AFU_ORTHOLOGUE AFUA_1G17690)-RELATED"/>
    <property type="match status" value="1"/>
</dbReference>
<evidence type="ECO:0000259" key="7">
    <source>
        <dbReference type="PROSITE" id="PS51387"/>
    </source>
</evidence>
<gene>
    <name evidence="8" type="ORF">BDV26DRAFT_296763</name>
</gene>
<keyword evidence="6" id="KW-0732">Signal</keyword>
<dbReference type="Proteomes" id="UP000326198">
    <property type="component" value="Unassembled WGS sequence"/>
</dbReference>
<keyword evidence="3" id="KW-0285">Flavoprotein</keyword>
<dbReference type="PANTHER" id="PTHR42973:SF9">
    <property type="entry name" value="FAD-BINDING PCMH-TYPE DOMAIN-CONTAINING PROTEIN-RELATED"/>
    <property type="match status" value="1"/>
</dbReference>
<evidence type="ECO:0000256" key="6">
    <source>
        <dbReference type="SAM" id="SignalP"/>
    </source>
</evidence>
<feature type="domain" description="FAD-binding PCMH-type" evidence="7">
    <location>
        <begin position="70"/>
        <end position="233"/>
    </location>
</feature>
<evidence type="ECO:0000256" key="2">
    <source>
        <dbReference type="ARBA" id="ARBA00005466"/>
    </source>
</evidence>
<dbReference type="PROSITE" id="PS51387">
    <property type="entry name" value="FAD_PCMH"/>
    <property type="match status" value="1"/>
</dbReference>
<evidence type="ECO:0000256" key="3">
    <source>
        <dbReference type="ARBA" id="ARBA00022630"/>
    </source>
</evidence>
<comment type="cofactor">
    <cofactor evidence="1">
        <name>FAD</name>
        <dbReference type="ChEBI" id="CHEBI:57692"/>
    </cofactor>
</comment>
<evidence type="ECO:0000256" key="1">
    <source>
        <dbReference type="ARBA" id="ARBA00001974"/>
    </source>
</evidence>
<reference evidence="8 9" key="1">
    <citation type="submission" date="2019-04" db="EMBL/GenBank/DDBJ databases">
        <title>Friends and foes A comparative genomics studyof 23 Aspergillus species from section Flavi.</title>
        <authorList>
            <consortium name="DOE Joint Genome Institute"/>
            <person name="Kjaerbolling I."/>
            <person name="Vesth T."/>
            <person name="Frisvad J.C."/>
            <person name="Nybo J.L."/>
            <person name="Theobald S."/>
            <person name="Kildgaard S."/>
            <person name="Isbrandt T."/>
            <person name="Kuo A."/>
            <person name="Sato A."/>
            <person name="Lyhne E.K."/>
            <person name="Kogle M.E."/>
            <person name="Wiebenga A."/>
            <person name="Kun R.S."/>
            <person name="Lubbers R.J."/>
            <person name="Makela M.R."/>
            <person name="Barry K."/>
            <person name="Chovatia M."/>
            <person name="Clum A."/>
            <person name="Daum C."/>
            <person name="Haridas S."/>
            <person name="He G."/>
            <person name="LaButti K."/>
            <person name="Lipzen A."/>
            <person name="Mondo S."/>
            <person name="Riley R."/>
            <person name="Salamov A."/>
            <person name="Simmons B.A."/>
            <person name="Magnuson J.K."/>
            <person name="Henrissat B."/>
            <person name="Mortensen U.H."/>
            <person name="Larsen T.O."/>
            <person name="Devries R.P."/>
            <person name="Grigoriev I.V."/>
            <person name="Machida M."/>
            <person name="Baker S.E."/>
            <person name="Andersen M.R."/>
        </authorList>
    </citation>
    <scope>NUCLEOTIDE SEQUENCE [LARGE SCALE GENOMIC DNA]</scope>
    <source>
        <strain evidence="8 9">IBT 29228</strain>
    </source>
</reference>
<keyword evidence="5" id="KW-0560">Oxidoreductase</keyword>
<organism evidence="8 9">
    <name type="scientific">Aspergillus bertholletiae</name>
    <dbReference type="NCBI Taxonomy" id="1226010"/>
    <lineage>
        <taxon>Eukaryota</taxon>
        <taxon>Fungi</taxon>
        <taxon>Dikarya</taxon>
        <taxon>Ascomycota</taxon>
        <taxon>Pezizomycotina</taxon>
        <taxon>Eurotiomycetes</taxon>
        <taxon>Eurotiomycetidae</taxon>
        <taxon>Eurotiales</taxon>
        <taxon>Aspergillaceae</taxon>
        <taxon>Aspergillus</taxon>
        <taxon>Aspergillus subgen. Circumdati</taxon>
    </lineage>
</organism>
<keyword evidence="9" id="KW-1185">Reference proteome</keyword>
<feature type="signal peptide" evidence="6">
    <location>
        <begin position="1"/>
        <end position="23"/>
    </location>
</feature>
<evidence type="ECO:0000256" key="5">
    <source>
        <dbReference type="ARBA" id="ARBA00023002"/>
    </source>
</evidence>
<dbReference type="Pfam" id="PF08031">
    <property type="entry name" value="BBE"/>
    <property type="match status" value="1"/>
</dbReference>
<dbReference type="OrthoDB" id="9996127at2759"/>
<comment type="similarity">
    <text evidence="2">Belongs to the oxygen-dependent FAD-linked oxidoreductase family.</text>
</comment>
<dbReference type="Gene3D" id="3.30.465.10">
    <property type="match status" value="1"/>
</dbReference>
<dbReference type="GO" id="GO:0071949">
    <property type="term" value="F:FAD binding"/>
    <property type="evidence" value="ECO:0007669"/>
    <property type="project" value="InterPro"/>
</dbReference>
<dbReference type="SUPFAM" id="SSF56176">
    <property type="entry name" value="FAD-binding/transporter-associated domain-like"/>
    <property type="match status" value="1"/>
</dbReference>
<dbReference type="InterPro" id="IPR006094">
    <property type="entry name" value="Oxid_FAD_bind_N"/>
</dbReference>
<dbReference type="Pfam" id="PF01565">
    <property type="entry name" value="FAD_binding_4"/>
    <property type="match status" value="1"/>
</dbReference>
<dbReference type="AlphaFoldDB" id="A0A5N7AXR3"/>
<dbReference type="InterPro" id="IPR012951">
    <property type="entry name" value="BBE"/>
</dbReference>
<dbReference type="InterPro" id="IPR036318">
    <property type="entry name" value="FAD-bd_PCMH-like_sf"/>
</dbReference>
<evidence type="ECO:0000313" key="8">
    <source>
        <dbReference type="EMBL" id="KAE8373648.1"/>
    </source>
</evidence>
<sequence length="498" mass="54672">MHLPKLEALTAVAVWALASTCRSVPVARDWANGLCHADLQELGSKLSSTAKVYYPGSSEFQLASARWSTLAEPNVTVVVVPGTENDVVETVKFANKKDLPFLAYNGAHGSITTLGEMTHGIEISLSQLSSVEVAEDGKTAKFGGGTISKTVTDELWNVNKQAGNLLGPALGGGHGWLQGQRGLVSDQFVSMNVVLANGTLITIDEKSDLWWAMKGAGHNFGIVTSLTTKVFDIEYRDWAIETITFSGDKVEAVYQAANDYLLKNGTQPVGVINWSYWMNDANADPNNPVIVFYIIQEGVTAVDSKYTKPFHDIGPLSVVPDSGTYKDLAAWTGIASSSIPCQKTGYSNPRFPIYLESYNVQAQKKIWDVFAPAIRGDSVFNNSMFQFEGYSTQGVHDIDSRSSAYAFRSENLLIAPLINYLPGGPERDSQAHALGTQLRDILHEASGRKDMRVYVNYAYGDETSEQLYGSEKWRQNRLRSLKQKYDPQGKFNFYGPIA</sequence>
<accession>A0A5N7AXR3</accession>
<dbReference type="EMBL" id="ML736308">
    <property type="protein sequence ID" value="KAE8373648.1"/>
    <property type="molecule type" value="Genomic_DNA"/>
</dbReference>
<dbReference type="GO" id="GO:0016491">
    <property type="term" value="F:oxidoreductase activity"/>
    <property type="evidence" value="ECO:0007669"/>
    <property type="project" value="UniProtKB-KW"/>
</dbReference>
<dbReference type="Gene3D" id="3.40.462.20">
    <property type="match status" value="1"/>
</dbReference>
<proteinExistence type="inferred from homology"/>
<evidence type="ECO:0000313" key="9">
    <source>
        <dbReference type="Proteomes" id="UP000326198"/>
    </source>
</evidence>
<dbReference type="InterPro" id="IPR016166">
    <property type="entry name" value="FAD-bd_PCMH"/>
</dbReference>
<keyword evidence="4" id="KW-0274">FAD</keyword>
<dbReference type="InterPro" id="IPR050416">
    <property type="entry name" value="FAD-linked_Oxidoreductase"/>
</dbReference>
<evidence type="ECO:0000256" key="4">
    <source>
        <dbReference type="ARBA" id="ARBA00022827"/>
    </source>
</evidence>
<dbReference type="InterPro" id="IPR016169">
    <property type="entry name" value="FAD-bd_PCMH_sub2"/>
</dbReference>